<dbReference type="Proteomes" id="UP000662200">
    <property type="component" value="Unassembled WGS sequence"/>
</dbReference>
<name>A0A8J3BIE0_9ACTN</name>
<dbReference type="Pfam" id="PF00106">
    <property type="entry name" value="adh_short"/>
    <property type="match status" value="1"/>
</dbReference>
<evidence type="ECO:0000256" key="2">
    <source>
        <dbReference type="ARBA" id="ARBA00023002"/>
    </source>
</evidence>
<dbReference type="PRINTS" id="PR00080">
    <property type="entry name" value="SDRFAMILY"/>
</dbReference>
<dbReference type="PANTHER" id="PTHR43976:SF16">
    <property type="entry name" value="SHORT-CHAIN DEHYDROGENASE_REDUCTASE FAMILY PROTEIN"/>
    <property type="match status" value="1"/>
</dbReference>
<evidence type="ECO:0000313" key="5">
    <source>
        <dbReference type="EMBL" id="GGK24457.1"/>
    </source>
</evidence>
<keyword evidence="6" id="KW-1185">Reference proteome</keyword>
<dbReference type="InterPro" id="IPR002347">
    <property type="entry name" value="SDR_fam"/>
</dbReference>
<comment type="caution">
    <text evidence="5">The sequence shown here is derived from an EMBL/GenBank/DDBJ whole genome shotgun (WGS) entry which is preliminary data.</text>
</comment>
<dbReference type="InterPro" id="IPR051911">
    <property type="entry name" value="SDR_oxidoreductase"/>
</dbReference>
<reference evidence="5" key="2">
    <citation type="submission" date="2020-09" db="EMBL/GenBank/DDBJ databases">
        <authorList>
            <person name="Sun Q."/>
            <person name="Ohkuma M."/>
        </authorList>
    </citation>
    <scope>NUCLEOTIDE SEQUENCE</scope>
    <source>
        <strain evidence="5">JCM 3091</strain>
    </source>
</reference>
<dbReference type="PANTHER" id="PTHR43976">
    <property type="entry name" value="SHORT CHAIN DEHYDROGENASE"/>
    <property type="match status" value="1"/>
</dbReference>
<feature type="domain" description="Ketoreductase" evidence="4">
    <location>
        <begin position="1"/>
        <end position="173"/>
    </location>
</feature>
<dbReference type="PRINTS" id="PR00081">
    <property type="entry name" value="GDHRDH"/>
</dbReference>
<dbReference type="AlphaFoldDB" id="A0A8J3BIE0"/>
<sequence>MITGCSSGLGAALADAVAAAGDRVLATARRPESLTPLTDRHPDLVRTAACDVRDTAACEAAVATAIDAFGRIDVLVNNAGYGVFGAVEEIDDDALAAQLDTNLGGPWRITRAALPHLRAAGSGHILMVSSTAAGIAYPGLGAYNASKAALEGLAETLAGEVAAFGIGVTILEPGGYATGYGASLDSRRTPIEAYAPITQAMEAGIASLAGGGPGIGQPQEFAAVVLELVESGARPMRLPVGAGVATELLEAWDRRREDMLDAERPCTAAPAAPLPLR</sequence>
<gene>
    <name evidence="5" type="ORF">GCM10010124_16220</name>
</gene>
<comment type="similarity">
    <text evidence="1 3">Belongs to the short-chain dehydrogenases/reductases (SDR) family.</text>
</comment>
<proteinExistence type="inferred from homology"/>
<evidence type="ECO:0000256" key="1">
    <source>
        <dbReference type="ARBA" id="ARBA00006484"/>
    </source>
</evidence>
<dbReference type="InterPro" id="IPR020904">
    <property type="entry name" value="Sc_DH/Rdtase_CS"/>
</dbReference>
<dbReference type="GO" id="GO:0016491">
    <property type="term" value="F:oxidoreductase activity"/>
    <property type="evidence" value="ECO:0007669"/>
    <property type="project" value="UniProtKB-KW"/>
</dbReference>
<evidence type="ECO:0000259" key="4">
    <source>
        <dbReference type="SMART" id="SM00822"/>
    </source>
</evidence>
<dbReference type="Gene3D" id="3.40.50.720">
    <property type="entry name" value="NAD(P)-binding Rossmann-like Domain"/>
    <property type="match status" value="1"/>
</dbReference>
<dbReference type="EMBL" id="BMQC01000004">
    <property type="protein sequence ID" value="GGK24457.1"/>
    <property type="molecule type" value="Genomic_DNA"/>
</dbReference>
<dbReference type="SUPFAM" id="SSF51735">
    <property type="entry name" value="NAD(P)-binding Rossmann-fold domains"/>
    <property type="match status" value="1"/>
</dbReference>
<dbReference type="InterPro" id="IPR036291">
    <property type="entry name" value="NAD(P)-bd_dom_sf"/>
</dbReference>
<accession>A0A8J3BIE0</accession>
<dbReference type="PROSITE" id="PS00061">
    <property type="entry name" value="ADH_SHORT"/>
    <property type="match status" value="1"/>
</dbReference>
<keyword evidence="2" id="KW-0560">Oxidoreductase</keyword>
<reference evidence="5" key="1">
    <citation type="journal article" date="2014" name="Int. J. Syst. Evol. Microbiol.">
        <title>Complete genome sequence of Corynebacterium casei LMG S-19264T (=DSM 44701T), isolated from a smear-ripened cheese.</title>
        <authorList>
            <consortium name="US DOE Joint Genome Institute (JGI-PGF)"/>
            <person name="Walter F."/>
            <person name="Albersmeier A."/>
            <person name="Kalinowski J."/>
            <person name="Ruckert C."/>
        </authorList>
    </citation>
    <scope>NUCLEOTIDE SEQUENCE</scope>
    <source>
        <strain evidence="5">JCM 3091</strain>
    </source>
</reference>
<dbReference type="InterPro" id="IPR057326">
    <property type="entry name" value="KR_dom"/>
</dbReference>
<evidence type="ECO:0000313" key="6">
    <source>
        <dbReference type="Proteomes" id="UP000662200"/>
    </source>
</evidence>
<dbReference type="SMART" id="SM00822">
    <property type="entry name" value="PKS_KR"/>
    <property type="match status" value="1"/>
</dbReference>
<organism evidence="5 6">
    <name type="scientific">Pilimelia terevasa</name>
    <dbReference type="NCBI Taxonomy" id="53372"/>
    <lineage>
        <taxon>Bacteria</taxon>
        <taxon>Bacillati</taxon>
        <taxon>Actinomycetota</taxon>
        <taxon>Actinomycetes</taxon>
        <taxon>Micromonosporales</taxon>
        <taxon>Micromonosporaceae</taxon>
        <taxon>Pilimelia</taxon>
    </lineage>
</organism>
<protein>
    <submittedName>
        <fullName evidence="5">Short-chain dehydrogenase/reductase</fullName>
    </submittedName>
</protein>
<evidence type="ECO:0000256" key="3">
    <source>
        <dbReference type="RuleBase" id="RU000363"/>
    </source>
</evidence>